<feature type="domain" description="HTH araC/xylS-type" evidence="4">
    <location>
        <begin position="234"/>
        <end position="332"/>
    </location>
</feature>
<gene>
    <name evidence="5" type="ORF">MB84_11955</name>
</gene>
<dbReference type="PROSITE" id="PS01124">
    <property type="entry name" value="HTH_ARAC_FAMILY_2"/>
    <property type="match status" value="1"/>
</dbReference>
<dbReference type="PANTHER" id="PTHR47894">
    <property type="entry name" value="HTH-TYPE TRANSCRIPTIONAL REGULATOR GADX"/>
    <property type="match status" value="1"/>
</dbReference>
<evidence type="ECO:0000313" key="5">
    <source>
        <dbReference type="EMBL" id="AKC70040.1"/>
    </source>
</evidence>
<dbReference type="Pfam" id="PF12625">
    <property type="entry name" value="Arabinose_bd"/>
    <property type="match status" value="1"/>
</dbReference>
<keyword evidence="1" id="KW-0805">Transcription regulation</keyword>
<dbReference type="SMART" id="SM00342">
    <property type="entry name" value="HTH_ARAC"/>
    <property type="match status" value="1"/>
</dbReference>
<dbReference type="PRINTS" id="PR00032">
    <property type="entry name" value="HTHARAC"/>
</dbReference>
<dbReference type="HOGENOM" id="CLU_047522_0_0_4"/>
<dbReference type="InterPro" id="IPR020449">
    <property type="entry name" value="Tscrpt_reg_AraC-type_HTH"/>
</dbReference>
<dbReference type="KEGG" id="pox:MB84_11955"/>
<keyword evidence="2" id="KW-0238">DNA-binding</keyword>
<evidence type="ECO:0000256" key="1">
    <source>
        <dbReference type="ARBA" id="ARBA00023015"/>
    </source>
</evidence>
<dbReference type="RefSeq" id="WP_046291302.1">
    <property type="nucleotide sequence ID" value="NZ_CP011253.3"/>
</dbReference>
<proteinExistence type="predicted"/>
<dbReference type="SUPFAM" id="SSF46689">
    <property type="entry name" value="Homeodomain-like"/>
    <property type="match status" value="1"/>
</dbReference>
<evidence type="ECO:0000313" key="6">
    <source>
        <dbReference type="Proteomes" id="UP000035050"/>
    </source>
</evidence>
<reference evidence="5" key="1">
    <citation type="submission" date="2016-06" db="EMBL/GenBank/DDBJ databases">
        <title>Pandoraea oxalativorans DSM 23570 Genome Sequencing.</title>
        <authorList>
            <person name="Ee R."/>
            <person name="Lim Y.-L."/>
            <person name="Yong D."/>
            <person name="Yin W.-F."/>
            <person name="Chan K.-G."/>
        </authorList>
    </citation>
    <scope>NUCLEOTIDE SEQUENCE</scope>
    <source>
        <strain evidence="5">DSM 23570</strain>
    </source>
</reference>
<dbReference type="PATRIC" id="fig|573737.6.peg.3275"/>
<dbReference type="InterPro" id="IPR032687">
    <property type="entry name" value="AraC-type_N"/>
</dbReference>
<keyword evidence="6" id="KW-1185">Reference proteome</keyword>
<dbReference type="OrthoDB" id="6506763at2"/>
<dbReference type="InterPro" id="IPR018060">
    <property type="entry name" value="HTH_AraC"/>
</dbReference>
<organism evidence="5 6">
    <name type="scientific">Pandoraea oxalativorans</name>
    <dbReference type="NCBI Taxonomy" id="573737"/>
    <lineage>
        <taxon>Bacteria</taxon>
        <taxon>Pseudomonadati</taxon>
        <taxon>Pseudomonadota</taxon>
        <taxon>Betaproteobacteria</taxon>
        <taxon>Burkholderiales</taxon>
        <taxon>Burkholderiaceae</taxon>
        <taxon>Pandoraea</taxon>
    </lineage>
</organism>
<sequence>MEKGSISIHFVINALAHVERLGGDPTALLRAADIAPSLLAHPQGRVSADRYAHLWRLISLALDDEFFGQDSRRMKVGSFAMLCHSVVACHTLEQALQRACRFMGLLLDDLEMHLVRDGALARLEVHERPDAKAPRIFGHETLLILFYALTCWLIARRVTLGTAYFAFEEPVYSDEYRTMYSAQLVFGAPHTAIEFDAACLDLPVVQNEVTVKDFLRAAPGNIILKYKNARGMVARVRRRLKTMPTDSWPAFEALAGEFHTTPSTLRRRLEDEGQSYQSIKDQLRRDLAIHALCHTSKPMLEIALSLGFADPSAFFRAFRKWTGARPGDYRRQAVEA</sequence>
<dbReference type="Gene3D" id="1.10.10.60">
    <property type="entry name" value="Homeodomain-like"/>
    <property type="match status" value="1"/>
</dbReference>
<dbReference type="Pfam" id="PF12833">
    <property type="entry name" value="HTH_18"/>
    <property type="match status" value="1"/>
</dbReference>
<protein>
    <submittedName>
        <fullName evidence="5">AraC family transcriptional regulator</fullName>
    </submittedName>
</protein>
<dbReference type="GO" id="GO:0003700">
    <property type="term" value="F:DNA-binding transcription factor activity"/>
    <property type="evidence" value="ECO:0007669"/>
    <property type="project" value="InterPro"/>
</dbReference>
<dbReference type="InterPro" id="IPR009057">
    <property type="entry name" value="Homeodomain-like_sf"/>
</dbReference>
<dbReference type="Proteomes" id="UP000035050">
    <property type="component" value="Chromosome"/>
</dbReference>
<evidence type="ECO:0000256" key="2">
    <source>
        <dbReference type="ARBA" id="ARBA00023125"/>
    </source>
</evidence>
<dbReference type="GO" id="GO:0000976">
    <property type="term" value="F:transcription cis-regulatory region binding"/>
    <property type="evidence" value="ECO:0007669"/>
    <property type="project" value="TreeGrafter"/>
</dbReference>
<dbReference type="GO" id="GO:0005829">
    <property type="term" value="C:cytosol"/>
    <property type="evidence" value="ECO:0007669"/>
    <property type="project" value="TreeGrafter"/>
</dbReference>
<evidence type="ECO:0000256" key="3">
    <source>
        <dbReference type="ARBA" id="ARBA00023163"/>
    </source>
</evidence>
<dbReference type="EMBL" id="CP011253">
    <property type="protein sequence ID" value="AKC70040.1"/>
    <property type="molecule type" value="Genomic_DNA"/>
</dbReference>
<dbReference type="AlphaFoldDB" id="A0A0E3YBE3"/>
<accession>A0A0E3YBE3</accession>
<keyword evidence="3" id="KW-0804">Transcription</keyword>
<name>A0A0E3YBE3_9BURK</name>
<evidence type="ECO:0000259" key="4">
    <source>
        <dbReference type="PROSITE" id="PS01124"/>
    </source>
</evidence>
<dbReference type="PANTHER" id="PTHR47894:SF1">
    <property type="entry name" value="HTH-TYPE TRANSCRIPTIONAL REGULATOR VQSM"/>
    <property type="match status" value="1"/>
</dbReference>